<dbReference type="InterPro" id="IPR018506">
    <property type="entry name" value="Cyt_B5_heme-BS"/>
</dbReference>
<evidence type="ECO:0000256" key="10">
    <source>
        <dbReference type="ARBA" id="ARBA00022832"/>
    </source>
</evidence>
<dbReference type="SUPFAM" id="SSF55856">
    <property type="entry name" value="Cytochrome b5-like heme/steroid binding domain"/>
    <property type="match status" value="1"/>
</dbReference>
<comment type="subcellular location">
    <subcellularLocation>
        <location evidence="2">Membrane</location>
        <topology evidence="2">Multi-pass membrane protein</topology>
    </subcellularLocation>
</comment>
<evidence type="ECO:0000256" key="14">
    <source>
        <dbReference type="ARBA" id="ARBA00023004"/>
    </source>
</evidence>
<dbReference type="Proteomes" id="UP000186594">
    <property type="component" value="Unassembled WGS sequence"/>
</dbReference>
<evidence type="ECO:0000313" key="20">
    <source>
        <dbReference type="EMBL" id="OLL24565.1"/>
    </source>
</evidence>
<feature type="non-terminal residue" evidence="20">
    <location>
        <position position="1"/>
    </location>
</feature>
<keyword evidence="10" id="KW-0276">Fatty acid metabolism</keyword>
<dbReference type="CDD" id="cd03505">
    <property type="entry name" value="Delta9-FADS-like"/>
    <property type="match status" value="1"/>
</dbReference>
<feature type="transmembrane region" description="Helical" evidence="18">
    <location>
        <begin position="229"/>
        <end position="249"/>
    </location>
</feature>
<protein>
    <recommendedName>
        <fullName evidence="4">stearoyl-CoA 9-desaturase</fullName>
        <ecNumber evidence="4">1.14.19.1</ecNumber>
    </recommendedName>
</protein>
<reference evidence="20 21" key="1">
    <citation type="submission" date="2016-04" db="EMBL/GenBank/DDBJ databases">
        <title>Evolutionary innovation and constraint leading to complex multicellularity in the Ascomycota.</title>
        <authorList>
            <person name="Cisse O."/>
            <person name="Nguyen A."/>
            <person name="Hewitt D.A."/>
            <person name="Jedd G."/>
            <person name="Stajich J.E."/>
        </authorList>
    </citation>
    <scope>NUCLEOTIDE SEQUENCE [LARGE SCALE GENOMIC DNA]</scope>
    <source>
        <strain evidence="20 21">DAH-3</strain>
    </source>
</reference>
<accession>A0A1U7LPI4</accession>
<dbReference type="AlphaFoldDB" id="A0A1U7LPI4"/>
<dbReference type="OrthoDB" id="10260134at2759"/>
<dbReference type="InterPro" id="IPR036400">
    <property type="entry name" value="Cyt_B5-like_heme/steroid_sf"/>
</dbReference>
<evidence type="ECO:0000256" key="9">
    <source>
        <dbReference type="ARBA" id="ARBA00022723"/>
    </source>
</evidence>
<dbReference type="PROSITE" id="PS00191">
    <property type="entry name" value="CYTOCHROME_B5_1"/>
    <property type="match status" value="1"/>
</dbReference>
<comment type="cofactor">
    <cofactor evidence="1">
        <name>Fe(2+)</name>
        <dbReference type="ChEBI" id="CHEBI:29033"/>
    </cofactor>
</comment>
<keyword evidence="13" id="KW-0560">Oxidoreductase</keyword>
<evidence type="ECO:0000256" key="16">
    <source>
        <dbReference type="ARBA" id="ARBA00023136"/>
    </source>
</evidence>
<dbReference type="InterPro" id="IPR009160">
    <property type="entry name" value="Acyl-CoA_deSatase_haem/ster-bd"/>
</dbReference>
<dbReference type="InterPro" id="IPR005804">
    <property type="entry name" value="FA_desaturase_dom"/>
</dbReference>
<dbReference type="EMBL" id="LXFE01000733">
    <property type="protein sequence ID" value="OLL24565.1"/>
    <property type="molecule type" value="Genomic_DNA"/>
</dbReference>
<evidence type="ECO:0000256" key="5">
    <source>
        <dbReference type="ARBA" id="ARBA00022448"/>
    </source>
</evidence>
<keyword evidence="8 18" id="KW-0812">Transmembrane</keyword>
<keyword evidence="5" id="KW-0813">Transport</keyword>
<evidence type="ECO:0000256" key="2">
    <source>
        <dbReference type="ARBA" id="ARBA00004141"/>
    </source>
</evidence>
<evidence type="ECO:0000256" key="3">
    <source>
        <dbReference type="ARBA" id="ARBA00009295"/>
    </source>
</evidence>
<dbReference type="PANTHER" id="PTHR11351">
    <property type="entry name" value="ACYL-COA DESATURASE"/>
    <property type="match status" value="1"/>
</dbReference>
<dbReference type="PIRSF" id="PIRSF000345">
    <property type="entry name" value="OLE1"/>
    <property type="match status" value="1"/>
</dbReference>
<dbReference type="OMA" id="IRWWSAN"/>
<proteinExistence type="inferred from homology"/>
<dbReference type="PRINTS" id="PR00075">
    <property type="entry name" value="FACDDSATRASE"/>
</dbReference>
<evidence type="ECO:0000256" key="11">
    <source>
        <dbReference type="ARBA" id="ARBA00022982"/>
    </source>
</evidence>
<evidence type="ECO:0000256" key="8">
    <source>
        <dbReference type="ARBA" id="ARBA00022692"/>
    </source>
</evidence>
<keyword evidence="16 18" id="KW-0472">Membrane</keyword>
<evidence type="ECO:0000259" key="19">
    <source>
        <dbReference type="PROSITE" id="PS50255"/>
    </source>
</evidence>
<keyword evidence="12 18" id="KW-1133">Transmembrane helix</keyword>
<evidence type="ECO:0000256" key="1">
    <source>
        <dbReference type="ARBA" id="ARBA00001954"/>
    </source>
</evidence>
<evidence type="ECO:0000256" key="7">
    <source>
        <dbReference type="ARBA" id="ARBA00022617"/>
    </source>
</evidence>
<dbReference type="Pfam" id="PF00487">
    <property type="entry name" value="FA_desaturase"/>
    <property type="match status" value="1"/>
</dbReference>
<dbReference type="PROSITE" id="PS50255">
    <property type="entry name" value="CYTOCHROME_B5_2"/>
    <property type="match status" value="1"/>
</dbReference>
<keyword evidence="9" id="KW-0479">Metal-binding</keyword>
<evidence type="ECO:0000256" key="12">
    <source>
        <dbReference type="ARBA" id="ARBA00022989"/>
    </source>
</evidence>
<feature type="transmembrane region" description="Helical" evidence="18">
    <location>
        <begin position="114"/>
        <end position="134"/>
    </location>
</feature>
<comment type="similarity">
    <text evidence="3">Belongs to the fatty acid desaturase type 1 family.</text>
</comment>
<sequence>TSTAWGRVANLVFSPCKLLTRGNPSLKSNLHLQAFPASRGSFPFFSLLSLWACIMPQIASRNSQAVRPDLVLSEQPSTVRNFWKKIRWVNTIALIGTPLLSLYALYSTPIHTKTLIWSIIWYYCTGLGITAGYHRLWAHRSYSASLSLRIVLMLVASGAAQGSIRWWSAAHRNHHRFTDTEKDPYSMQKGFFHAHMGWIMMTPDPKKKGRSDISDLDVDPLVKFQHRHFTPIMIFMGFILPCVVAGYGWGDFRGGFFFAGILRLVVVHHATFCVNSLAHWIGDQPFDDRLTPRDHVLTAFATLGEGYHNFHHEFPIDYRNAIEWYQYDPTKWLIRLFHVLGLASGLRQFPSNEIQKGIVQQRQKKLDQWRGRLDWGVPVDQLPVIEYDDYIEAAKEKNLILMSGVVHDVTDFISSHPGGKALIKSGIGKDMTAAFNGGVYDHSNAAHNLLATMRVGVVRGGMQVEIRKRGQKEGKFGELDVLSRRFPHTNPAAAIALTI</sequence>
<feature type="transmembrane region" description="Helical" evidence="18">
    <location>
        <begin position="88"/>
        <end position="108"/>
    </location>
</feature>
<evidence type="ECO:0000256" key="13">
    <source>
        <dbReference type="ARBA" id="ARBA00023002"/>
    </source>
</evidence>
<keyword evidence="21" id="KW-1185">Reference proteome</keyword>
<organism evidence="20 21">
    <name type="scientific">Neolecta irregularis (strain DAH-3)</name>
    <dbReference type="NCBI Taxonomy" id="1198029"/>
    <lineage>
        <taxon>Eukaryota</taxon>
        <taxon>Fungi</taxon>
        <taxon>Dikarya</taxon>
        <taxon>Ascomycota</taxon>
        <taxon>Taphrinomycotina</taxon>
        <taxon>Neolectales</taxon>
        <taxon>Neolectaceae</taxon>
        <taxon>Neolecta</taxon>
    </lineage>
</organism>
<keyword evidence="15" id="KW-0443">Lipid metabolism</keyword>
<dbReference type="GO" id="GO:0005506">
    <property type="term" value="F:iron ion binding"/>
    <property type="evidence" value="ECO:0007669"/>
    <property type="project" value="TreeGrafter"/>
</dbReference>
<dbReference type="GO" id="GO:0020037">
    <property type="term" value="F:heme binding"/>
    <property type="evidence" value="ECO:0007669"/>
    <property type="project" value="InterPro"/>
</dbReference>
<dbReference type="FunFam" id="3.10.120.10:FF:000004">
    <property type="entry name" value="Acyl-CoA desaturase"/>
    <property type="match status" value="1"/>
</dbReference>
<dbReference type="InterPro" id="IPR001199">
    <property type="entry name" value="Cyt_B5-like_heme/steroid-bd"/>
</dbReference>
<dbReference type="GO" id="GO:0006636">
    <property type="term" value="P:unsaturated fatty acid biosynthetic process"/>
    <property type="evidence" value="ECO:0007669"/>
    <property type="project" value="InterPro"/>
</dbReference>
<dbReference type="SMART" id="SM01117">
    <property type="entry name" value="Cyt-b5"/>
    <property type="match status" value="1"/>
</dbReference>
<dbReference type="InterPro" id="IPR015876">
    <property type="entry name" value="Acyl-CoA_DS"/>
</dbReference>
<dbReference type="PANTHER" id="PTHR11351:SF31">
    <property type="entry name" value="DESATURASE 1, ISOFORM A-RELATED"/>
    <property type="match status" value="1"/>
</dbReference>
<gene>
    <name evidence="20" type="ORF">NEOLI_002563</name>
</gene>
<keyword evidence="14" id="KW-0408">Iron</keyword>
<dbReference type="STRING" id="1198029.A0A1U7LPI4"/>
<keyword evidence="11" id="KW-0249">Electron transport</keyword>
<evidence type="ECO:0000256" key="18">
    <source>
        <dbReference type="SAM" id="Phobius"/>
    </source>
</evidence>
<name>A0A1U7LPI4_NEOID</name>
<comment type="caution">
    <text evidence="20">The sequence shown here is derived from an EMBL/GenBank/DDBJ whole genome shotgun (WGS) entry which is preliminary data.</text>
</comment>
<keyword evidence="7" id="KW-0349">Heme</keyword>
<dbReference type="Pfam" id="PF00173">
    <property type="entry name" value="Cyt-b5"/>
    <property type="match status" value="1"/>
</dbReference>
<keyword evidence="17" id="KW-0275">Fatty acid biosynthesis</keyword>
<dbReference type="EC" id="1.14.19.1" evidence="4"/>
<dbReference type="Gene3D" id="3.10.120.10">
    <property type="entry name" value="Cytochrome b5-like heme/steroid binding domain"/>
    <property type="match status" value="1"/>
</dbReference>
<evidence type="ECO:0000256" key="17">
    <source>
        <dbReference type="ARBA" id="ARBA00023160"/>
    </source>
</evidence>
<evidence type="ECO:0000256" key="15">
    <source>
        <dbReference type="ARBA" id="ARBA00023098"/>
    </source>
</evidence>
<keyword evidence="6" id="KW-0444">Lipid biosynthesis</keyword>
<evidence type="ECO:0000313" key="21">
    <source>
        <dbReference type="Proteomes" id="UP000186594"/>
    </source>
</evidence>
<evidence type="ECO:0000256" key="4">
    <source>
        <dbReference type="ARBA" id="ARBA00012620"/>
    </source>
</evidence>
<feature type="domain" description="Cytochrome b5 heme-binding" evidence="19">
    <location>
        <begin position="386"/>
        <end position="459"/>
    </location>
</feature>
<dbReference type="GO" id="GO:0004768">
    <property type="term" value="F:stearoyl-CoA 9-desaturase activity"/>
    <property type="evidence" value="ECO:0007669"/>
    <property type="project" value="UniProtKB-EC"/>
</dbReference>
<dbReference type="PROSITE" id="PS00476">
    <property type="entry name" value="FATTY_ACID_DESATUR_1"/>
    <property type="match status" value="1"/>
</dbReference>
<dbReference type="GO" id="GO:0005789">
    <property type="term" value="C:endoplasmic reticulum membrane"/>
    <property type="evidence" value="ECO:0007669"/>
    <property type="project" value="TreeGrafter"/>
</dbReference>
<evidence type="ECO:0000256" key="6">
    <source>
        <dbReference type="ARBA" id="ARBA00022516"/>
    </source>
</evidence>
<dbReference type="InterPro" id="IPR001522">
    <property type="entry name" value="FADS-1_CS"/>
</dbReference>